<keyword evidence="2" id="KW-0677">Repeat</keyword>
<keyword evidence="12" id="KW-1185">Reference proteome</keyword>
<evidence type="ECO:0000259" key="10">
    <source>
        <dbReference type="PROSITE" id="PS50014"/>
    </source>
</evidence>
<dbReference type="GO" id="GO:0006338">
    <property type="term" value="P:chromatin remodeling"/>
    <property type="evidence" value="ECO:0007669"/>
    <property type="project" value="InterPro"/>
</dbReference>
<dbReference type="SMART" id="SM00297">
    <property type="entry name" value="BROMO"/>
    <property type="match status" value="2"/>
</dbReference>
<organism evidence="11 12">
    <name type="scientific">Alectoria fallacina</name>
    <dbReference type="NCBI Taxonomy" id="1903189"/>
    <lineage>
        <taxon>Eukaryota</taxon>
        <taxon>Fungi</taxon>
        <taxon>Dikarya</taxon>
        <taxon>Ascomycota</taxon>
        <taxon>Pezizomycotina</taxon>
        <taxon>Lecanoromycetes</taxon>
        <taxon>OSLEUM clade</taxon>
        <taxon>Lecanoromycetidae</taxon>
        <taxon>Lecanorales</taxon>
        <taxon>Lecanorineae</taxon>
        <taxon>Parmeliaceae</taxon>
        <taxon>Alectoria</taxon>
    </lineage>
</organism>
<evidence type="ECO:0000256" key="9">
    <source>
        <dbReference type="SAM" id="MobiDB-lite"/>
    </source>
</evidence>
<name>A0A8H3G8H9_9LECA</name>
<evidence type="ECO:0000256" key="5">
    <source>
        <dbReference type="ARBA" id="ARBA00023117"/>
    </source>
</evidence>
<feature type="compositionally biased region" description="Polar residues" evidence="9">
    <location>
        <begin position="416"/>
        <end position="453"/>
    </location>
</feature>
<keyword evidence="5 8" id="KW-0103">Bromodomain</keyword>
<dbReference type="InterPro" id="IPR037382">
    <property type="entry name" value="Rsc/polybromo"/>
</dbReference>
<dbReference type="PROSITE" id="PS50014">
    <property type="entry name" value="BROMODOMAIN_2"/>
    <property type="match status" value="2"/>
</dbReference>
<evidence type="ECO:0000256" key="8">
    <source>
        <dbReference type="PROSITE-ProRule" id="PRU00035"/>
    </source>
</evidence>
<feature type="compositionally biased region" description="Basic and acidic residues" evidence="9">
    <location>
        <begin position="150"/>
        <end position="161"/>
    </location>
</feature>
<dbReference type="AlphaFoldDB" id="A0A8H3G8H9"/>
<evidence type="ECO:0000256" key="2">
    <source>
        <dbReference type="ARBA" id="ARBA00022737"/>
    </source>
</evidence>
<dbReference type="PANTHER" id="PTHR16062">
    <property type="entry name" value="SWI/SNF-RELATED"/>
    <property type="match status" value="1"/>
</dbReference>
<dbReference type="InterPro" id="IPR054551">
    <property type="entry name" value="RSC4_Ig-like"/>
</dbReference>
<sequence>MEGPASKRRKTQVDDEETPEATTQLGLQFLDQIKNARDKGDRLIAKLFLSLPDKKKVPNYYQRVGLPVALDTVETKLNNNEYLNMTSLEGDLRRMISNAKAFNEKRSQAFSDSEKIRKQLQVFMQENNPAYKDPSYVPYTTPVPEGWQVKQEKPEDTHEQDAEAETDPEEVAKPLEKRTRLVTRVGSSAAANERRASSTPAVQDVEGAYESFEGNTFQQAQQKIVGEMINHTDAEDQAIFAPFIHLPPRTLVDYYKVIKHPVSLKSVQKLVRGIKGREPPTGSTFLKSWHAFEEEASYVWKNARDYNEDGSDLFVLSEELESYFCTRLAEAKRSVAEPPQPKVKLRMPVKSPEPPKITLKFGGQKATGPASMSVDNESLKRQQELVRAGANGYAPGKGSIPNPALNRLSHERSGSSEHATNGMKTETVQGQSPALNAIPNGTSDARQSPSALNLQMPPPVHLSSRLPSGSPHPQVAPNGVAPTSQVSNTPFNSRLRQPGKGVSDALIANLNVATHPGLNIKDHLSLDIPASPTHTQQSRTITVPCTHFFLRITPTVSSSLMHRPSKTIVSCGNNRVEPTRQTGEPDPRRPVYETRLVPGVNSIEVEIIAGPPRGAPKVGSGQDIEFEKITIFVHLQKML</sequence>
<dbReference type="GO" id="GO:0016586">
    <property type="term" value="C:RSC-type complex"/>
    <property type="evidence" value="ECO:0007669"/>
    <property type="project" value="InterPro"/>
</dbReference>
<dbReference type="GO" id="GO:0006368">
    <property type="term" value="P:transcription elongation by RNA polymerase II"/>
    <property type="evidence" value="ECO:0007669"/>
    <property type="project" value="TreeGrafter"/>
</dbReference>
<evidence type="ECO:0000313" key="11">
    <source>
        <dbReference type="EMBL" id="CAF9936527.1"/>
    </source>
</evidence>
<dbReference type="OrthoDB" id="6017at2759"/>
<feature type="domain" description="Bromo" evidence="10">
    <location>
        <begin position="232"/>
        <end position="314"/>
    </location>
</feature>
<keyword evidence="6" id="KW-0804">Transcription</keyword>
<protein>
    <recommendedName>
        <fullName evidence="10">Bromo domain-containing protein</fullName>
    </recommendedName>
</protein>
<proteinExistence type="predicted"/>
<feature type="region of interest" description="Disordered" evidence="9">
    <location>
        <begin position="142"/>
        <end position="170"/>
    </location>
</feature>
<reference evidence="11" key="1">
    <citation type="submission" date="2021-03" db="EMBL/GenBank/DDBJ databases">
        <authorList>
            <person name="Tagirdzhanova G."/>
        </authorList>
    </citation>
    <scope>NUCLEOTIDE SEQUENCE</scope>
</reference>
<dbReference type="InterPro" id="IPR036427">
    <property type="entry name" value="Bromodomain-like_sf"/>
</dbReference>
<dbReference type="Pfam" id="PF00439">
    <property type="entry name" value="Bromodomain"/>
    <property type="match status" value="2"/>
</dbReference>
<dbReference type="Pfam" id="PF22994">
    <property type="entry name" value="RSC4_Ig_like"/>
    <property type="match status" value="1"/>
</dbReference>
<feature type="domain" description="Bromo" evidence="10">
    <location>
        <begin position="40"/>
        <end position="110"/>
    </location>
</feature>
<dbReference type="PROSITE" id="PS00633">
    <property type="entry name" value="BROMODOMAIN_1"/>
    <property type="match status" value="1"/>
</dbReference>
<keyword evidence="4" id="KW-0805">Transcription regulation</keyword>
<evidence type="ECO:0000256" key="4">
    <source>
        <dbReference type="ARBA" id="ARBA00023015"/>
    </source>
</evidence>
<dbReference type="InterPro" id="IPR001487">
    <property type="entry name" value="Bromodomain"/>
</dbReference>
<dbReference type="EMBL" id="CAJPDR010000446">
    <property type="protein sequence ID" value="CAF9936527.1"/>
    <property type="molecule type" value="Genomic_DNA"/>
</dbReference>
<dbReference type="PRINTS" id="PR00503">
    <property type="entry name" value="BROMODOMAIN"/>
</dbReference>
<feature type="compositionally biased region" description="Basic residues" evidence="9">
    <location>
        <begin position="1"/>
        <end position="10"/>
    </location>
</feature>
<evidence type="ECO:0000256" key="1">
    <source>
        <dbReference type="ARBA" id="ARBA00004123"/>
    </source>
</evidence>
<comment type="subcellular location">
    <subcellularLocation>
        <location evidence="1">Nucleus</location>
    </subcellularLocation>
</comment>
<dbReference type="FunFam" id="1.20.920.10:FF:000083">
    <property type="entry name" value="WGS project CABT00000000 data, contig 2.8"/>
    <property type="match status" value="1"/>
</dbReference>
<keyword evidence="7" id="KW-0539">Nucleus</keyword>
<evidence type="ECO:0000256" key="7">
    <source>
        <dbReference type="ARBA" id="ARBA00023242"/>
    </source>
</evidence>
<dbReference type="PANTHER" id="PTHR16062:SF21">
    <property type="entry name" value="CHROMATIN STRUCTURE-REMODELING COMPLEX SUBUNIT RSC1-RELATED"/>
    <property type="match status" value="1"/>
</dbReference>
<dbReference type="CDD" id="cd04369">
    <property type="entry name" value="Bromodomain"/>
    <property type="match status" value="2"/>
</dbReference>
<dbReference type="GO" id="GO:0003682">
    <property type="term" value="F:chromatin binding"/>
    <property type="evidence" value="ECO:0007669"/>
    <property type="project" value="TreeGrafter"/>
</dbReference>
<dbReference type="Gene3D" id="1.20.920.10">
    <property type="entry name" value="Bromodomain-like"/>
    <property type="match status" value="2"/>
</dbReference>
<feature type="region of interest" description="Disordered" evidence="9">
    <location>
        <begin position="339"/>
        <end position="498"/>
    </location>
</feature>
<keyword evidence="3" id="KW-0156">Chromatin regulator</keyword>
<evidence type="ECO:0000256" key="3">
    <source>
        <dbReference type="ARBA" id="ARBA00022853"/>
    </source>
</evidence>
<dbReference type="SUPFAM" id="SSF47370">
    <property type="entry name" value="Bromodomain"/>
    <property type="match status" value="2"/>
</dbReference>
<gene>
    <name evidence="11" type="ORF">ALECFALPRED_006878</name>
</gene>
<evidence type="ECO:0000256" key="6">
    <source>
        <dbReference type="ARBA" id="ARBA00023163"/>
    </source>
</evidence>
<dbReference type="Proteomes" id="UP000664203">
    <property type="component" value="Unassembled WGS sequence"/>
</dbReference>
<feature type="region of interest" description="Disordered" evidence="9">
    <location>
        <begin position="1"/>
        <end position="22"/>
    </location>
</feature>
<accession>A0A8H3G8H9</accession>
<feature type="compositionally biased region" description="Polar residues" evidence="9">
    <location>
        <begin position="481"/>
        <end position="495"/>
    </location>
</feature>
<comment type="caution">
    <text evidence="11">The sequence shown here is derived from an EMBL/GenBank/DDBJ whole genome shotgun (WGS) entry which is preliminary data.</text>
</comment>
<dbReference type="InterPro" id="IPR018359">
    <property type="entry name" value="Bromodomain_CS"/>
</dbReference>
<evidence type="ECO:0000313" key="12">
    <source>
        <dbReference type="Proteomes" id="UP000664203"/>
    </source>
</evidence>